<evidence type="ECO:0000256" key="1">
    <source>
        <dbReference type="ARBA" id="ARBA00022630"/>
    </source>
</evidence>
<dbReference type="EMBL" id="FPBA01000024">
    <property type="protein sequence ID" value="SFU01370.1"/>
    <property type="molecule type" value="Genomic_DNA"/>
</dbReference>
<organism evidence="6 7">
    <name type="scientific">Geodermatophilus amargosae</name>
    <dbReference type="NCBI Taxonomy" id="1296565"/>
    <lineage>
        <taxon>Bacteria</taxon>
        <taxon>Bacillati</taxon>
        <taxon>Actinomycetota</taxon>
        <taxon>Actinomycetes</taxon>
        <taxon>Geodermatophilales</taxon>
        <taxon>Geodermatophilaceae</taxon>
        <taxon>Geodermatophilus</taxon>
    </lineage>
</organism>
<gene>
    <name evidence="6" type="ORF">SAMN05660657_04740</name>
</gene>
<dbReference type="InterPro" id="IPR050172">
    <property type="entry name" value="SsuD_RutA_monooxygenase"/>
</dbReference>
<accession>A0A1I7CPL6</accession>
<feature type="domain" description="Luciferase-like" evidence="5">
    <location>
        <begin position="30"/>
        <end position="354"/>
    </location>
</feature>
<dbReference type="InterPro" id="IPR011251">
    <property type="entry name" value="Luciferase-like_dom"/>
</dbReference>
<sequence length="391" mass="42589">MSRELSESTPFADGTVQLSASPIFSSPNKMKLGVFSTNLAGTSSGISKLGGSITIANWDEQKQLAVMADRAGIEALVSASRWKGFDSESGFWDRSYETWTWAGAMAAITERIQVFTTCAVPLYHPVMVAKMGATLDHISGGRWGVNIVPGWFGAEFEQFGMEMGDRAARYRMSQEWFTLVNRLWTETEEIDFEGEFFTAKGAVSNPKPVQSPRPLVMNAGQSAEGLSFALNNADMIFVNTVNEKVLATNIATIRSEAEKLGKPVSIWSNLDIIVKRTEQEARDFAEAWMEAVDTQAVDKFVGLMAGGDAGTHKALMANPDIWKSIALAGGNKLVVGTPEMVVETFQELSDVGMDGTTMTFHEYPEGLELLISDVLPLMAEAGLRADKPLDS</sequence>
<name>A0A1I7CPL6_9ACTN</name>
<dbReference type="Proteomes" id="UP000199546">
    <property type="component" value="Unassembled WGS sequence"/>
</dbReference>
<dbReference type="AlphaFoldDB" id="A0A1I7CPL6"/>
<keyword evidence="4 6" id="KW-0503">Monooxygenase</keyword>
<dbReference type="RefSeq" id="WP_217644899.1">
    <property type="nucleotide sequence ID" value="NZ_FPBA01000024.1"/>
</dbReference>
<keyword evidence="3" id="KW-0560">Oxidoreductase</keyword>
<evidence type="ECO:0000313" key="6">
    <source>
        <dbReference type="EMBL" id="SFU01370.1"/>
    </source>
</evidence>
<evidence type="ECO:0000256" key="3">
    <source>
        <dbReference type="ARBA" id="ARBA00023002"/>
    </source>
</evidence>
<evidence type="ECO:0000256" key="4">
    <source>
        <dbReference type="ARBA" id="ARBA00023033"/>
    </source>
</evidence>
<dbReference type="GO" id="GO:0004497">
    <property type="term" value="F:monooxygenase activity"/>
    <property type="evidence" value="ECO:0007669"/>
    <property type="project" value="UniProtKB-KW"/>
</dbReference>
<dbReference type="Gene3D" id="3.20.20.30">
    <property type="entry name" value="Luciferase-like domain"/>
    <property type="match status" value="1"/>
</dbReference>
<proteinExistence type="predicted"/>
<protein>
    <submittedName>
        <fullName evidence="6">Flavin-dependent oxidoreductase, luciferase family (Includes alkanesulfonate monooxygenase SsuD and methylene tetrahydromethanopterin reductase)</fullName>
    </submittedName>
</protein>
<evidence type="ECO:0000313" key="7">
    <source>
        <dbReference type="Proteomes" id="UP000199546"/>
    </source>
</evidence>
<keyword evidence="2" id="KW-0288">FMN</keyword>
<dbReference type="Pfam" id="PF00296">
    <property type="entry name" value="Bac_luciferase"/>
    <property type="match status" value="1"/>
</dbReference>
<dbReference type="InterPro" id="IPR036661">
    <property type="entry name" value="Luciferase-like_sf"/>
</dbReference>
<dbReference type="SUPFAM" id="SSF51679">
    <property type="entry name" value="Bacterial luciferase-like"/>
    <property type="match status" value="1"/>
</dbReference>
<keyword evidence="1" id="KW-0285">Flavoprotein</keyword>
<reference evidence="7" key="1">
    <citation type="submission" date="2016-10" db="EMBL/GenBank/DDBJ databases">
        <authorList>
            <person name="Varghese N."/>
            <person name="Submissions S."/>
        </authorList>
    </citation>
    <scope>NUCLEOTIDE SEQUENCE [LARGE SCALE GENOMIC DNA]</scope>
    <source>
        <strain evidence="7">DSM 46136</strain>
    </source>
</reference>
<evidence type="ECO:0000256" key="2">
    <source>
        <dbReference type="ARBA" id="ARBA00022643"/>
    </source>
</evidence>
<dbReference type="PANTHER" id="PTHR42847">
    <property type="entry name" value="ALKANESULFONATE MONOOXYGENASE"/>
    <property type="match status" value="1"/>
</dbReference>
<evidence type="ECO:0000259" key="5">
    <source>
        <dbReference type="Pfam" id="PF00296"/>
    </source>
</evidence>
<dbReference type="PANTHER" id="PTHR42847:SF4">
    <property type="entry name" value="ALKANESULFONATE MONOOXYGENASE-RELATED"/>
    <property type="match status" value="1"/>
</dbReference>
<dbReference type="GO" id="GO:0016705">
    <property type="term" value="F:oxidoreductase activity, acting on paired donors, with incorporation or reduction of molecular oxygen"/>
    <property type="evidence" value="ECO:0007669"/>
    <property type="project" value="InterPro"/>
</dbReference>
<keyword evidence="7" id="KW-1185">Reference proteome</keyword>
<dbReference type="STRING" id="1296565.SAMN05660657_04740"/>